<dbReference type="GO" id="GO:0004832">
    <property type="term" value="F:valine-tRNA ligase activity"/>
    <property type="evidence" value="ECO:0007669"/>
    <property type="project" value="UniProtKB-EC"/>
</dbReference>
<evidence type="ECO:0000313" key="14">
    <source>
        <dbReference type="Proteomes" id="UP000671119"/>
    </source>
</evidence>
<protein>
    <recommendedName>
        <fullName evidence="8">Valine--tRNA ligase</fullName>
        <ecNumber evidence="1">6.1.1.9</ecNumber>
    </recommendedName>
    <alternativeName>
        <fullName evidence="9">Valyl-tRNA synthetase</fullName>
    </alternativeName>
</protein>
<keyword evidence="2" id="KW-0436">Ligase</keyword>
<evidence type="ECO:0000256" key="9">
    <source>
        <dbReference type="ARBA" id="ARBA00029936"/>
    </source>
</evidence>
<proteinExistence type="inferred from homology"/>
<keyword evidence="6" id="KW-0175">Coiled coil</keyword>
<feature type="non-terminal residue" evidence="13">
    <location>
        <position position="85"/>
    </location>
</feature>
<evidence type="ECO:0000256" key="3">
    <source>
        <dbReference type="ARBA" id="ARBA00022741"/>
    </source>
</evidence>
<comment type="caution">
    <text evidence="13">The sequence shown here is derived from an EMBL/GenBank/DDBJ whole genome shotgun (WGS) entry which is preliminary data.</text>
</comment>
<dbReference type="EMBL" id="JAGIZI010000390">
    <property type="protein sequence ID" value="MBP0685663.1"/>
    <property type="molecule type" value="Genomic_DNA"/>
</dbReference>
<dbReference type="GO" id="GO:0006412">
    <property type="term" value="P:translation"/>
    <property type="evidence" value="ECO:0007669"/>
    <property type="project" value="UniProtKB-KW"/>
</dbReference>
<evidence type="ECO:0000256" key="10">
    <source>
        <dbReference type="ARBA" id="ARBA00047552"/>
    </source>
</evidence>
<evidence type="ECO:0000256" key="1">
    <source>
        <dbReference type="ARBA" id="ARBA00013169"/>
    </source>
</evidence>
<evidence type="ECO:0000256" key="4">
    <source>
        <dbReference type="ARBA" id="ARBA00022840"/>
    </source>
</evidence>
<keyword evidence="3" id="KW-0547">Nucleotide-binding</keyword>
<evidence type="ECO:0000313" key="13">
    <source>
        <dbReference type="EMBL" id="MBP0685663.1"/>
    </source>
</evidence>
<sequence length="85" mass="9143">PKGSAQFVIGEATACLPLGSLIDVKAEVARLGKEAGKINEEIDKIGKKLGNEKFVANAKPEIVEAERERLVELQASIEKITTAIR</sequence>
<dbReference type="EC" id="6.1.1.9" evidence="1"/>
<gene>
    <name evidence="13" type="ORF">J8J21_21705</name>
</gene>
<evidence type="ECO:0000256" key="2">
    <source>
        <dbReference type="ARBA" id="ARBA00022598"/>
    </source>
</evidence>
<comment type="catalytic activity">
    <reaction evidence="10">
        <text>tRNA(Val) + L-valine + ATP = L-valyl-tRNA(Val) + AMP + diphosphate</text>
        <dbReference type="Rhea" id="RHEA:10704"/>
        <dbReference type="Rhea" id="RHEA-COMP:9672"/>
        <dbReference type="Rhea" id="RHEA-COMP:9708"/>
        <dbReference type="ChEBI" id="CHEBI:30616"/>
        <dbReference type="ChEBI" id="CHEBI:33019"/>
        <dbReference type="ChEBI" id="CHEBI:57762"/>
        <dbReference type="ChEBI" id="CHEBI:78442"/>
        <dbReference type="ChEBI" id="CHEBI:78537"/>
        <dbReference type="ChEBI" id="CHEBI:456215"/>
        <dbReference type="EC" id="6.1.1.9"/>
    </reaction>
</comment>
<name>A0ABD4Q591_MYCTX</name>
<evidence type="ECO:0000256" key="5">
    <source>
        <dbReference type="ARBA" id="ARBA00022917"/>
    </source>
</evidence>
<dbReference type="GO" id="GO:0005524">
    <property type="term" value="F:ATP binding"/>
    <property type="evidence" value="ECO:0007669"/>
    <property type="project" value="UniProtKB-KW"/>
</dbReference>
<dbReference type="Pfam" id="PF10458">
    <property type="entry name" value="Val_tRNA-synt_C"/>
    <property type="match status" value="1"/>
</dbReference>
<feature type="non-terminal residue" evidence="13">
    <location>
        <position position="1"/>
    </location>
</feature>
<dbReference type="AlphaFoldDB" id="A0ABD4Q591"/>
<accession>A0ABD4Q591</accession>
<dbReference type="FunFam" id="1.10.287.380:FF:000001">
    <property type="entry name" value="Valine--tRNA ligase"/>
    <property type="match status" value="1"/>
</dbReference>
<dbReference type="Proteomes" id="UP000671119">
    <property type="component" value="Unassembled WGS sequence"/>
</dbReference>
<dbReference type="InterPro" id="IPR010978">
    <property type="entry name" value="tRNA-bd_arm"/>
</dbReference>
<evidence type="ECO:0000259" key="12">
    <source>
        <dbReference type="Pfam" id="PF10458"/>
    </source>
</evidence>
<keyword evidence="7" id="KW-0030">Aminoacyl-tRNA synthetase</keyword>
<evidence type="ECO:0000256" key="11">
    <source>
        <dbReference type="ARBA" id="ARBA00060830"/>
    </source>
</evidence>
<organism evidence="13 14">
    <name type="scientific">Mycobacterium tuberculosis</name>
    <dbReference type="NCBI Taxonomy" id="1773"/>
    <lineage>
        <taxon>Bacteria</taxon>
        <taxon>Bacillati</taxon>
        <taxon>Actinomycetota</taxon>
        <taxon>Actinomycetes</taxon>
        <taxon>Mycobacteriales</taxon>
        <taxon>Mycobacteriaceae</taxon>
        <taxon>Mycobacterium</taxon>
        <taxon>Mycobacterium tuberculosis complex</taxon>
    </lineage>
</organism>
<dbReference type="InterPro" id="IPR037118">
    <property type="entry name" value="Val-tRNA_synth_C_sf"/>
</dbReference>
<evidence type="ECO:0000256" key="7">
    <source>
        <dbReference type="ARBA" id="ARBA00023146"/>
    </source>
</evidence>
<dbReference type="InterPro" id="IPR019499">
    <property type="entry name" value="Val-tRNA_synth_tRNA-bd"/>
</dbReference>
<keyword evidence="5" id="KW-0648">Protein biosynthesis</keyword>
<dbReference type="SUPFAM" id="SSF46589">
    <property type="entry name" value="tRNA-binding arm"/>
    <property type="match status" value="1"/>
</dbReference>
<keyword evidence="4" id="KW-0067">ATP-binding</keyword>
<evidence type="ECO:0000256" key="6">
    <source>
        <dbReference type="ARBA" id="ARBA00023054"/>
    </source>
</evidence>
<reference evidence="13 14" key="1">
    <citation type="submission" date="2021-03" db="EMBL/GenBank/DDBJ databases">
        <title>Whole Genome Sequencing of Mycobacterium tuberculosis clinical isolates from Arunachal Pradesh, India.</title>
        <authorList>
            <person name="Singh S."/>
            <person name="Mudliar S.R."/>
            <person name="Kulsum U."/>
            <person name="Rufai S.B."/>
            <person name="Singh P.K."/>
            <person name="Umpo M."/>
            <person name="Nyori M."/>
        </authorList>
    </citation>
    <scope>NUCLEOTIDE SEQUENCE [LARGE SCALE GENOMIC DNA]</scope>
    <source>
        <strain evidence="13 14">OMICS/BPL/0142/20/SP</strain>
    </source>
</reference>
<dbReference type="Gene3D" id="1.10.287.380">
    <property type="entry name" value="Valyl-tRNA synthetase, C-terminal domain"/>
    <property type="match status" value="1"/>
</dbReference>
<feature type="domain" description="Valyl-tRNA synthetase tRNA-binding arm" evidence="12">
    <location>
        <begin position="23"/>
        <end position="83"/>
    </location>
</feature>
<comment type="similarity">
    <text evidence="11">Belongs to the class-I aminoacyl-tRNA synthetase family. ValS type 1 subfamily.</text>
</comment>
<evidence type="ECO:0000256" key="8">
    <source>
        <dbReference type="ARBA" id="ARBA00024407"/>
    </source>
</evidence>